<dbReference type="PANTHER" id="PTHR10357:SF179">
    <property type="entry name" value="NEUTRAL AND BASIC AMINO ACID TRANSPORT PROTEIN RBAT"/>
    <property type="match status" value="1"/>
</dbReference>
<proteinExistence type="inferred from homology"/>
<dbReference type="Gene3D" id="3.20.20.80">
    <property type="entry name" value="Glycosidases"/>
    <property type="match status" value="1"/>
</dbReference>
<dbReference type="GO" id="GO:0004556">
    <property type="term" value="F:alpha-amylase activity"/>
    <property type="evidence" value="ECO:0007669"/>
    <property type="project" value="TreeGrafter"/>
</dbReference>
<dbReference type="AlphaFoldDB" id="A0AAJ2YZ15"/>
<evidence type="ECO:0000259" key="4">
    <source>
        <dbReference type="SMART" id="SM00642"/>
    </source>
</evidence>
<keyword evidence="2" id="KW-0378">Hydrolase</keyword>
<comment type="caution">
    <text evidence="5">The sequence shown here is derived from an EMBL/GenBank/DDBJ whole genome shotgun (WGS) entry which is preliminary data.</text>
</comment>
<dbReference type="SUPFAM" id="SSF51445">
    <property type="entry name" value="(Trans)glycosidases"/>
    <property type="match status" value="1"/>
</dbReference>
<dbReference type="InterPro" id="IPR017853">
    <property type="entry name" value="GH"/>
</dbReference>
<dbReference type="Proteomes" id="UP000719917">
    <property type="component" value="Unassembled WGS sequence"/>
</dbReference>
<dbReference type="Gene3D" id="2.60.40.1180">
    <property type="entry name" value="Golgi alpha-mannosidase II"/>
    <property type="match status" value="1"/>
</dbReference>
<dbReference type="CDD" id="cd11333">
    <property type="entry name" value="AmyAc_SI_OligoGlu_DGase"/>
    <property type="match status" value="1"/>
</dbReference>
<comment type="similarity">
    <text evidence="1">Belongs to the glycosyl hydrolase 13 family.</text>
</comment>
<reference evidence="5" key="1">
    <citation type="submission" date="2020-01" db="EMBL/GenBank/DDBJ databases">
        <title>First Reported Case and Whole Genome of Weissella confusa in an Equid.</title>
        <authorList>
            <person name="Little S.V."/>
            <person name="Lawhon S.D."/>
        </authorList>
    </citation>
    <scope>NUCLEOTIDE SEQUENCE</scope>
    <source>
        <strain evidence="5">718955</strain>
    </source>
</reference>
<dbReference type="RefSeq" id="WP_135797204.1">
    <property type="nucleotide sequence ID" value="NZ_CP027565.1"/>
</dbReference>
<dbReference type="Gene3D" id="3.90.400.10">
    <property type="entry name" value="Oligo-1,6-glucosidase, Domain 2"/>
    <property type="match status" value="1"/>
</dbReference>
<dbReference type="InterPro" id="IPR045857">
    <property type="entry name" value="O16G_dom_2"/>
</dbReference>
<feature type="domain" description="Glycosyl hydrolase family 13 catalytic" evidence="4">
    <location>
        <begin position="14"/>
        <end position="424"/>
    </location>
</feature>
<dbReference type="Pfam" id="PF00128">
    <property type="entry name" value="Alpha-amylase"/>
    <property type="match status" value="1"/>
</dbReference>
<accession>A0AAJ2YZ15</accession>
<sequence>MTEQPWWLDEVVYQVYPRSFQDSNHDGIGDIRGIISRLDYIRDLGVTMIWVSPVYKSPMVDMGYDISDYQDIDPQFGSMTDFKELLAEANKRGMKIIMDLVVNHTSDEHEWFQAALADKQSPYRDYYIFKTTTDGEVPNNWRSLFGGSTWTEVPGEPGTYYFHSFAPEQPDLNWENPAMRRDIYDMINWWLELGVAGFRIDAITHLKKDLDWASLPSDGPDGLVSVLKKGQNRPGIDDFLSELKAETFAKHDAVTIGEAYGVPDEDLNKYIGPDGYFSMIFDFSYMNIEVENTDEWYRGRSEWTTSDLRERMFNSQKQVHDIEGYLGNVLENHDQPRVLSKLISNAAYRTETAAKTLATMYYFLPGVPVIYQGQELGMKNFSRESIDDFNDVSSINNYEMALQGGLTEVEALDVINKKSRDNGRVPMQWTPDEFGGFSDQVPWLAMGDDRDGVDVQTELANPESVLHYYQALGQLRQNPLWRDLIVSGEFYPLSGMPADVIAYQRRLGGRLLTVVINLSEKPNRVSLTQPGEVLCQAGEVTQRGHRFQLPPYTAIVLGVK</sequence>
<dbReference type="InterPro" id="IPR006047">
    <property type="entry name" value="GH13_cat_dom"/>
</dbReference>
<dbReference type="PANTHER" id="PTHR10357">
    <property type="entry name" value="ALPHA-AMYLASE FAMILY MEMBER"/>
    <property type="match status" value="1"/>
</dbReference>
<evidence type="ECO:0000313" key="5">
    <source>
        <dbReference type="EMBL" id="NBA11898.1"/>
    </source>
</evidence>
<keyword evidence="3" id="KW-0326">Glycosidase</keyword>
<dbReference type="GO" id="GO:0009313">
    <property type="term" value="P:oligosaccharide catabolic process"/>
    <property type="evidence" value="ECO:0007669"/>
    <property type="project" value="TreeGrafter"/>
</dbReference>
<dbReference type="InterPro" id="IPR013780">
    <property type="entry name" value="Glyco_hydro_b"/>
</dbReference>
<dbReference type="FunFam" id="3.90.400.10:FF:000002">
    <property type="entry name" value="Sucrose isomerase"/>
    <property type="match status" value="1"/>
</dbReference>
<evidence type="ECO:0000256" key="1">
    <source>
        <dbReference type="ARBA" id="ARBA00008061"/>
    </source>
</evidence>
<evidence type="ECO:0000256" key="3">
    <source>
        <dbReference type="ARBA" id="ARBA00023295"/>
    </source>
</evidence>
<dbReference type="SMART" id="SM00642">
    <property type="entry name" value="Aamy"/>
    <property type="match status" value="1"/>
</dbReference>
<name>A0AAJ2YZ15_WEICO</name>
<organism evidence="5 6">
    <name type="scientific">Weissella confusa</name>
    <name type="common">Lactobacillus confusus</name>
    <dbReference type="NCBI Taxonomy" id="1583"/>
    <lineage>
        <taxon>Bacteria</taxon>
        <taxon>Bacillati</taxon>
        <taxon>Bacillota</taxon>
        <taxon>Bacilli</taxon>
        <taxon>Lactobacillales</taxon>
        <taxon>Lactobacillaceae</taxon>
        <taxon>Weissella</taxon>
    </lineage>
</organism>
<dbReference type="EMBL" id="JAAAMQ010000013">
    <property type="protein sequence ID" value="NBA11898.1"/>
    <property type="molecule type" value="Genomic_DNA"/>
</dbReference>
<evidence type="ECO:0000256" key="2">
    <source>
        <dbReference type="ARBA" id="ARBA00022801"/>
    </source>
</evidence>
<dbReference type="FunFam" id="3.20.20.80:FF:000064">
    <property type="entry name" value="Oligo-1,6-glucosidase"/>
    <property type="match status" value="2"/>
</dbReference>
<dbReference type="SUPFAM" id="SSF51011">
    <property type="entry name" value="Glycosyl hydrolase domain"/>
    <property type="match status" value="1"/>
</dbReference>
<protein>
    <submittedName>
        <fullName evidence="5">Glucohydrolase</fullName>
    </submittedName>
</protein>
<gene>
    <name evidence="5" type="ORF">GTU77_06675</name>
</gene>
<evidence type="ECO:0000313" key="6">
    <source>
        <dbReference type="Proteomes" id="UP000719917"/>
    </source>
</evidence>